<dbReference type="InterPro" id="IPR000215">
    <property type="entry name" value="Serpin_fam"/>
</dbReference>
<dbReference type="Gene3D" id="3.30.497.10">
    <property type="entry name" value="Antithrombin, subunit I, domain 2"/>
    <property type="match status" value="1"/>
</dbReference>
<dbReference type="PANTHER" id="PTHR11461:SF211">
    <property type="entry name" value="GH10112P-RELATED"/>
    <property type="match status" value="1"/>
</dbReference>
<dbReference type="PANTHER" id="PTHR11461">
    <property type="entry name" value="SERINE PROTEASE INHIBITOR, SERPIN"/>
    <property type="match status" value="1"/>
</dbReference>
<name>A0A7D6A027_FASHE</name>
<dbReference type="InterPro" id="IPR042185">
    <property type="entry name" value="Serpin_sf_2"/>
</dbReference>
<evidence type="ECO:0000259" key="3">
    <source>
        <dbReference type="SMART" id="SM00093"/>
    </source>
</evidence>
<evidence type="ECO:0000256" key="1">
    <source>
        <dbReference type="ARBA" id="ARBA00009500"/>
    </source>
</evidence>
<comment type="similarity">
    <text evidence="1 2">Belongs to the serpin family.</text>
</comment>
<dbReference type="InterPro" id="IPR023796">
    <property type="entry name" value="Serpin_dom"/>
</dbReference>
<evidence type="ECO:0000256" key="2">
    <source>
        <dbReference type="RuleBase" id="RU000411"/>
    </source>
</evidence>
<evidence type="ECO:0000313" key="4">
    <source>
        <dbReference type="EMBL" id="QLJ11037.1"/>
    </source>
</evidence>
<dbReference type="GO" id="GO:0005615">
    <property type="term" value="C:extracellular space"/>
    <property type="evidence" value="ECO:0007669"/>
    <property type="project" value="InterPro"/>
</dbReference>
<dbReference type="EMBL" id="MN906751">
    <property type="protein sequence ID" value="QLJ11037.1"/>
    <property type="molecule type" value="mRNA"/>
</dbReference>
<reference evidence="4" key="1">
    <citation type="journal article" date="2020" name="Int. J. Parasitol.">
        <title>Serpins in Fasciola hepatica: insights into host-parasite interactions.</title>
        <authorList>
            <person name="Di Maggio L.S."/>
            <person name="Tirloni L."/>
            <person name="Uhl M."/>
            <person name="Carmona C."/>
            <person name="Logullo C."/>
            <person name="Mulenga A."/>
            <person name="Vaz I.S.Jr."/>
            <person name="Berasain P."/>
        </authorList>
    </citation>
    <scope>NUCLEOTIDE SEQUENCE</scope>
</reference>
<dbReference type="SMART" id="SM00093">
    <property type="entry name" value="SERPIN"/>
    <property type="match status" value="1"/>
</dbReference>
<dbReference type="Pfam" id="PF00079">
    <property type="entry name" value="Serpin"/>
    <property type="match status" value="1"/>
</dbReference>
<protein>
    <submittedName>
        <fullName evidence="4">Serpin 1</fullName>
    </submittedName>
</protein>
<dbReference type="InterPro" id="IPR042178">
    <property type="entry name" value="Serpin_sf_1"/>
</dbReference>
<accession>A0A7D6A027</accession>
<dbReference type="Gene3D" id="2.30.39.10">
    <property type="entry name" value="Alpha-1-antitrypsin, domain 1"/>
    <property type="match status" value="1"/>
</dbReference>
<dbReference type="SUPFAM" id="SSF56574">
    <property type="entry name" value="Serpins"/>
    <property type="match status" value="1"/>
</dbReference>
<feature type="domain" description="Serpin" evidence="3">
    <location>
        <begin position="10"/>
        <end position="372"/>
    </location>
</feature>
<sequence length="374" mass="41392">MEKSLLKFSQELYGSTVSDQKKNTFHNTCLCPYSVYTALSSTLCGCDGETKKQLANALHLPVTGICKDTASTLKKLISCASEVEISSANKIFVENSAHIHQSFINEVKELFESEPKNVDFAKNPDNARKEMNQWVSSATHDKIKELFSPGSVSCNTRLVLGNAVYFKGAWETPFNPTDTFQGQFHKLGGDTCPVKMMRRNGNFNIEEEILDGVNALKLPFKDTRYELLIILPENNEQFPALVKTISETDKLERILDAPFHSQMARVRVPRFKLAMTPSLALKDTLKEMGITRLFGDADLRKIADEPLFVSDVVHQAVLEVNEAGAVASAASGVCVSNRAMLQPIEFCADHAFVVAVVVDKKVPLFIGHVTSAEE</sequence>
<dbReference type="InterPro" id="IPR036186">
    <property type="entry name" value="Serpin_sf"/>
</dbReference>
<organism evidence="4">
    <name type="scientific">Fasciola hepatica</name>
    <name type="common">Liver fluke</name>
    <dbReference type="NCBI Taxonomy" id="6192"/>
    <lineage>
        <taxon>Eukaryota</taxon>
        <taxon>Metazoa</taxon>
        <taxon>Spiralia</taxon>
        <taxon>Lophotrochozoa</taxon>
        <taxon>Platyhelminthes</taxon>
        <taxon>Trematoda</taxon>
        <taxon>Digenea</taxon>
        <taxon>Plagiorchiida</taxon>
        <taxon>Echinostomata</taxon>
        <taxon>Echinostomatoidea</taxon>
        <taxon>Fasciolidae</taxon>
        <taxon>Fasciola</taxon>
    </lineage>
</organism>
<dbReference type="AlphaFoldDB" id="A0A7D6A027"/>
<proteinExistence type="evidence at transcript level"/>
<dbReference type="GO" id="GO:0004867">
    <property type="term" value="F:serine-type endopeptidase inhibitor activity"/>
    <property type="evidence" value="ECO:0007669"/>
    <property type="project" value="InterPro"/>
</dbReference>